<reference evidence="1" key="1">
    <citation type="submission" date="2014-09" db="EMBL/GenBank/DDBJ databases">
        <authorList>
            <person name="Magalhaes I.L.F."/>
            <person name="Oliveira U."/>
            <person name="Santos F.R."/>
            <person name="Vidigal T.H.D.A."/>
            <person name="Brescovit A.D."/>
            <person name="Santos A.J."/>
        </authorList>
    </citation>
    <scope>NUCLEOTIDE SEQUENCE</scope>
    <source>
        <tissue evidence="1">Shoot tissue taken approximately 20 cm above the soil surface</tissue>
    </source>
</reference>
<name>A0A0A9D3J8_ARUDO</name>
<evidence type="ECO:0000313" key="1">
    <source>
        <dbReference type="EMBL" id="JAD83139.1"/>
    </source>
</evidence>
<sequence>MILMNQSLNCTRFALQSTVMVYVTIPVSTITVSCTLNSEVQLKICMARTGCN</sequence>
<proteinExistence type="predicted"/>
<dbReference type="EMBL" id="GBRH01214756">
    <property type="protein sequence ID" value="JAD83139.1"/>
    <property type="molecule type" value="Transcribed_RNA"/>
</dbReference>
<protein>
    <submittedName>
        <fullName evidence="1">Uncharacterized protein</fullName>
    </submittedName>
</protein>
<reference evidence="1" key="2">
    <citation type="journal article" date="2015" name="Data Brief">
        <title>Shoot transcriptome of the giant reed, Arundo donax.</title>
        <authorList>
            <person name="Barrero R.A."/>
            <person name="Guerrero F.D."/>
            <person name="Moolhuijzen P."/>
            <person name="Goolsby J.A."/>
            <person name="Tidwell J."/>
            <person name="Bellgard S.E."/>
            <person name="Bellgard M.I."/>
        </authorList>
    </citation>
    <scope>NUCLEOTIDE SEQUENCE</scope>
    <source>
        <tissue evidence="1">Shoot tissue taken approximately 20 cm above the soil surface</tissue>
    </source>
</reference>
<dbReference type="AlphaFoldDB" id="A0A0A9D3J8"/>
<accession>A0A0A9D3J8</accession>
<organism evidence="1">
    <name type="scientific">Arundo donax</name>
    <name type="common">Giant reed</name>
    <name type="synonym">Donax arundinaceus</name>
    <dbReference type="NCBI Taxonomy" id="35708"/>
    <lineage>
        <taxon>Eukaryota</taxon>
        <taxon>Viridiplantae</taxon>
        <taxon>Streptophyta</taxon>
        <taxon>Embryophyta</taxon>
        <taxon>Tracheophyta</taxon>
        <taxon>Spermatophyta</taxon>
        <taxon>Magnoliopsida</taxon>
        <taxon>Liliopsida</taxon>
        <taxon>Poales</taxon>
        <taxon>Poaceae</taxon>
        <taxon>PACMAD clade</taxon>
        <taxon>Arundinoideae</taxon>
        <taxon>Arundineae</taxon>
        <taxon>Arundo</taxon>
    </lineage>
</organism>